<dbReference type="Proteomes" id="UP000521943">
    <property type="component" value="Unassembled WGS sequence"/>
</dbReference>
<dbReference type="EMBL" id="JACGCI010000006">
    <property type="protein sequence ID" value="KAF6763379.1"/>
    <property type="molecule type" value="Genomic_DNA"/>
</dbReference>
<feature type="compositionally biased region" description="Acidic residues" evidence="1">
    <location>
        <begin position="341"/>
        <end position="351"/>
    </location>
</feature>
<keyword evidence="3" id="KW-1185">Reference proteome</keyword>
<dbReference type="OrthoDB" id="3269456at2759"/>
<accession>A0A8H6IF95</accession>
<reference evidence="2 3" key="1">
    <citation type="submission" date="2020-07" db="EMBL/GenBank/DDBJ databases">
        <title>Comparative genomics of pyrophilous fungi reveals a link between fire events and developmental genes.</title>
        <authorList>
            <consortium name="DOE Joint Genome Institute"/>
            <person name="Steindorff A.S."/>
            <person name="Carver A."/>
            <person name="Calhoun S."/>
            <person name="Stillman K."/>
            <person name="Liu H."/>
            <person name="Lipzen A."/>
            <person name="Pangilinan J."/>
            <person name="Labutti K."/>
            <person name="Bruns T.D."/>
            <person name="Grigoriev I.V."/>
        </authorList>
    </citation>
    <scope>NUCLEOTIDE SEQUENCE [LARGE SCALE GENOMIC DNA]</scope>
    <source>
        <strain evidence="2 3">CBS 144469</strain>
    </source>
</reference>
<protein>
    <submittedName>
        <fullName evidence="2">Uncharacterized protein</fullName>
    </submittedName>
</protein>
<comment type="caution">
    <text evidence="2">The sequence shown here is derived from an EMBL/GenBank/DDBJ whole genome shotgun (WGS) entry which is preliminary data.</text>
</comment>
<organism evidence="2 3">
    <name type="scientific">Ephemerocybe angulata</name>
    <dbReference type="NCBI Taxonomy" id="980116"/>
    <lineage>
        <taxon>Eukaryota</taxon>
        <taxon>Fungi</taxon>
        <taxon>Dikarya</taxon>
        <taxon>Basidiomycota</taxon>
        <taxon>Agaricomycotina</taxon>
        <taxon>Agaricomycetes</taxon>
        <taxon>Agaricomycetidae</taxon>
        <taxon>Agaricales</taxon>
        <taxon>Agaricineae</taxon>
        <taxon>Psathyrellaceae</taxon>
        <taxon>Ephemerocybe</taxon>
    </lineage>
</organism>
<evidence type="ECO:0000313" key="2">
    <source>
        <dbReference type="EMBL" id="KAF6763379.1"/>
    </source>
</evidence>
<gene>
    <name evidence="2" type="ORF">DFP72DRAFT_1060541</name>
</gene>
<feature type="region of interest" description="Disordered" evidence="1">
    <location>
        <begin position="304"/>
        <end position="386"/>
    </location>
</feature>
<sequence>MNPNYDLEKAKRYLDSVYATQGQVGEVVHLAELQVENVWFQDIRYPPSQRLMHHDEGEPTEVIVKMQGILCAAWLPPIKRAPSTRTLSHIRNLKQHVKITSLGSSNFDAASEKLDAVHALYTKHVGSRTVLPLAFTPYEGHRCVESHARYFTDRNLVPYVKNERFARMIDPNNVLASIQPDVFVHGPDNQVEYCRALCVDEGKPRYEPYDPACFKAGDVVELSFAFVGIPIKDQRSLLFLNLKALTMLTDTFRKDSQVAVNTTSRMAAQSDDYSPKRRRLYVDMDQPVARPGPKAVYQDAVEENQDDYQRSSSTHGDDDLIGKSPTMNVKEGSPGHSSEGQESESEGEEGEVVERKRDPSVEQGDGEGQGQGDDGRLSEGIMDIDG</sequence>
<proteinExistence type="predicted"/>
<evidence type="ECO:0000256" key="1">
    <source>
        <dbReference type="SAM" id="MobiDB-lite"/>
    </source>
</evidence>
<dbReference type="AlphaFoldDB" id="A0A8H6IF95"/>
<evidence type="ECO:0000313" key="3">
    <source>
        <dbReference type="Proteomes" id="UP000521943"/>
    </source>
</evidence>
<name>A0A8H6IF95_9AGAR</name>
<feature type="compositionally biased region" description="Low complexity" evidence="1">
    <location>
        <begin position="331"/>
        <end position="340"/>
    </location>
</feature>